<dbReference type="GO" id="GO:0006574">
    <property type="term" value="P:L-valine catabolic process"/>
    <property type="evidence" value="ECO:0007669"/>
    <property type="project" value="TreeGrafter"/>
</dbReference>
<dbReference type="InterPro" id="IPR045004">
    <property type="entry name" value="ECH_dom"/>
</dbReference>
<keyword evidence="3" id="KW-0378">Hydrolase</keyword>
<dbReference type="AlphaFoldDB" id="A0A8J3ES84"/>
<dbReference type="EMBL" id="VCJR02000003">
    <property type="protein sequence ID" value="NHK29119.1"/>
    <property type="molecule type" value="Genomic_DNA"/>
</dbReference>
<dbReference type="FunFam" id="3.90.226.10:FF:000026">
    <property type="entry name" value="3-hydroxyisobutyryl-CoA hydrolase, mitochondrial"/>
    <property type="match status" value="1"/>
</dbReference>
<reference evidence="5" key="1">
    <citation type="journal article" date="2014" name="Int. J. Syst. Evol. Microbiol.">
        <title>Complete genome sequence of Corynebacterium casei LMG S-19264T (=DSM 44701T), isolated from a smear-ripened cheese.</title>
        <authorList>
            <consortium name="US DOE Joint Genome Institute (JGI-PGF)"/>
            <person name="Walter F."/>
            <person name="Albersmeier A."/>
            <person name="Kalinowski J."/>
            <person name="Ruckert C."/>
        </authorList>
    </citation>
    <scope>NUCLEOTIDE SEQUENCE</scope>
    <source>
        <strain evidence="5">CGMCC 1.14984</strain>
    </source>
</reference>
<dbReference type="EC" id="3.1.2.4" evidence="2"/>
<dbReference type="NCBIfam" id="NF004127">
    <property type="entry name" value="PRK05617.1"/>
    <property type="match status" value="1"/>
</dbReference>
<keyword evidence="8" id="KW-1185">Reference proteome</keyword>
<evidence type="ECO:0000313" key="5">
    <source>
        <dbReference type="EMBL" id="GGI00248.1"/>
    </source>
</evidence>
<dbReference type="CDD" id="cd06558">
    <property type="entry name" value="crotonase-like"/>
    <property type="match status" value="1"/>
</dbReference>
<reference evidence="6 8" key="2">
    <citation type="submission" date="2020-02" db="EMBL/GenBank/DDBJ databases">
        <title>Genome sequence of Parvularcula flava strain NH6-79.</title>
        <authorList>
            <person name="Abdul Karim M.H."/>
            <person name="Lam M.Q."/>
            <person name="Chen S.J."/>
            <person name="Yahya A."/>
            <person name="Shahir S."/>
            <person name="Shamsir M.S."/>
            <person name="Chong C.S."/>
        </authorList>
    </citation>
    <scope>NUCLEOTIDE SEQUENCE [LARGE SCALE GENOMIC DNA]</scope>
    <source>
        <strain evidence="6 8">NH6-79</strain>
    </source>
</reference>
<dbReference type="SUPFAM" id="SSF52096">
    <property type="entry name" value="ClpP/crotonase"/>
    <property type="match status" value="1"/>
</dbReference>
<evidence type="ECO:0000313" key="6">
    <source>
        <dbReference type="EMBL" id="NHK29119.1"/>
    </source>
</evidence>
<evidence type="ECO:0000313" key="8">
    <source>
        <dbReference type="Proteomes" id="UP000818603"/>
    </source>
</evidence>
<dbReference type="InterPro" id="IPR029045">
    <property type="entry name" value="ClpP/crotonase-like_dom_sf"/>
</dbReference>
<organism evidence="5 7">
    <name type="scientific">Aquisalinus luteolus</name>
    <dbReference type="NCBI Taxonomy" id="1566827"/>
    <lineage>
        <taxon>Bacteria</taxon>
        <taxon>Pseudomonadati</taxon>
        <taxon>Pseudomonadota</taxon>
        <taxon>Alphaproteobacteria</taxon>
        <taxon>Parvularculales</taxon>
        <taxon>Parvularculaceae</taxon>
        <taxon>Aquisalinus</taxon>
    </lineage>
</organism>
<protein>
    <recommendedName>
        <fullName evidence="2">3-hydroxyisobutyryl-CoA hydrolase</fullName>
        <ecNumber evidence="2">3.1.2.4</ecNumber>
    </recommendedName>
</protein>
<name>A0A8J3ES84_9PROT</name>
<comment type="catalytic activity">
    <reaction evidence="1">
        <text>3-hydroxy-2-methylpropanoyl-CoA + H2O = 3-hydroxy-2-methylpropanoate + CoA + H(+)</text>
        <dbReference type="Rhea" id="RHEA:20888"/>
        <dbReference type="ChEBI" id="CHEBI:11805"/>
        <dbReference type="ChEBI" id="CHEBI:15377"/>
        <dbReference type="ChEBI" id="CHEBI:15378"/>
        <dbReference type="ChEBI" id="CHEBI:57287"/>
        <dbReference type="ChEBI" id="CHEBI:57340"/>
        <dbReference type="EC" id="3.1.2.4"/>
    </reaction>
</comment>
<dbReference type="Proteomes" id="UP000818603">
    <property type="component" value="Unassembled WGS sequence"/>
</dbReference>
<sequence>MTDTPQTPDVNFRIDNGWGVIDLDRPRALNSLTTDMCAAIDGVLRDWADNDEVSAVIVRTDNEKAFCAGGDIRALYDQSKDDPRGAAEFFRVEYTMNALIHGYDKPYIALVDGICMGGGVGISIGASHLVMSEKALWAMPETGIGLFPDVGGSHFLPRLDGGFGAYLALTGHRLSGVDCHYVGIADHLVEENSMTDLEKALMAIGADDLDDDAISDVISQYEVTKPSQLSDSKADIDQYFTAPGTLEELIKSLHDGGGGFATHTLERLDRMSPTSMKIALEQLRRGKTMSFNDVMRMEFAIASRVMEGPDFQEGVRALIVDKDKNPQWSPASPEAVSDDYIARYFEPLDDKPLDI</sequence>
<dbReference type="Pfam" id="PF16113">
    <property type="entry name" value="ECH_2"/>
    <property type="match status" value="1"/>
</dbReference>
<dbReference type="EMBL" id="BMGZ01000003">
    <property type="protein sequence ID" value="GGI00248.1"/>
    <property type="molecule type" value="Genomic_DNA"/>
</dbReference>
<evidence type="ECO:0000256" key="1">
    <source>
        <dbReference type="ARBA" id="ARBA00001709"/>
    </source>
</evidence>
<dbReference type="InterPro" id="IPR032259">
    <property type="entry name" value="HIBYL-CoA-H"/>
</dbReference>
<evidence type="ECO:0000313" key="7">
    <source>
        <dbReference type="Proteomes" id="UP000621856"/>
    </source>
</evidence>
<evidence type="ECO:0000256" key="3">
    <source>
        <dbReference type="ARBA" id="ARBA00022801"/>
    </source>
</evidence>
<dbReference type="RefSeq" id="WP_155141827.1">
    <property type="nucleotide sequence ID" value="NZ_BMGZ01000003.1"/>
</dbReference>
<gene>
    <name evidence="6" type="ORF">FF098_014450</name>
    <name evidence="5" type="ORF">GCM10011355_28090</name>
</gene>
<feature type="domain" description="Enoyl-CoA hydratase/isomerase" evidence="4">
    <location>
        <begin position="19"/>
        <end position="345"/>
    </location>
</feature>
<accession>A0A8J3ES84</accession>
<evidence type="ECO:0000256" key="2">
    <source>
        <dbReference type="ARBA" id="ARBA00011915"/>
    </source>
</evidence>
<comment type="caution">
    <text evidence="5">The sequence shown here is derived from an EMBL/GenBank/DDBJ whole genome shotgun (WGS) entry which is preliminary data.</text>
</comment>
<dbReference type="GO" id="GO:0003860">
    <property type="term" value="F:3-hydroxyisobutyryl-CoA hydrolase activity"/>
    <property type="evidence" value="ECO:0007669"/>
    <property type="project" value="UniProtKB-EC"/>
</dbReference>
<dbReference type="Proteomes" id="UP000621856">
    <property type="component" value="Unassembled WGS sequence"/>
</dbReference>
<proteinExistence type="predicted"/>
<dbReference type="Gene3D" id="3.90.226.10">
    <property type="entry name" value="2-enoyl-CoA Hydratase, Chain A, domain 1"/>
    <property type="match status" value="1"/>
</dbReference>
<reference evidence="5" key="3">
    <citation type="submission" date="2020-09" db="EMBL/GenBank/DDBJ databases">
        <authorList>
            <person name="Sun Q."/>
            <person name="Zhou Y."/>
        </authorList>
    </citation>
    <scope>NUCLEOTIDE SEQUENCE</scope>
    <source>
        <strain evidence="5">CGMCC 1.14984</strain>
    </source>
</reference>
<evidence type="ECO:0000259" key="4">
    <source>
        <dbReference type="Pfam" id="PF16113"/>
    </source>
</evidence>
<dbReference type="PANTHER" id="PTHR43176:SF3">
    <property type="entry name" value="3-HYDROXYISOBUTYRYL-COA HYDROLASE, MITOCHONDRIAL"/>
    <property type="match status" value="1"/>
</dbReference>
<dbReference type="PANTHER" id="PTHR43176">
    <property type="entry name" value="3-HYDROXYISOBUTYRYL-COA HYDROLASE-RELATED"/>
    <property type="match status" value="1"/>
</dbReference>